<dbReference type="InterPro" id="IPR036217">
    <property type="entry name" value="MethylDNA_cys_MeTrfase_DNAb"/>
</dbReference>
<reference evidence="2 3" key="1">
    <citation type="submission" date="2017-08" db="EMBL/GenBank/DDBJ databases">
        <title>Infants hospitalized years apart are colonized by the same room-sourced microbial strains.</title>
        <authorList>
            <person name="Brooks B."/>
            <person name="Olm M.R."/>
            <person name="Firek B.A."/>
            <person name="Baker R."/>
            <person name="Thomas B.C."/>
            <person name="Morowitz M.J."/>
            <person name="Banfield J.F."/>
        </authorList>
    </citation>
    <scope>NUCLEOTIDE SEQUENCE [LARGE SCALE GENOMIC DNA]</scope>
    <source>
        <strain evidence="2">S2_005_003_R2_41</strain>
    </source>
</reference>
<proteinExistence type="predicted"/>
<evidence type="ECO:0000313" key="2">
    <source>
        <dbReference type="EMBL" id="PZQ75382.1"/>
    </source>
</evidence>
<protein>
    <submittedName>
        <fullName evidence="2">Uncharacterized protein</fullName>
    </submittedName>
</protein>
<accession>A0A2W5QDE2</accession>
<dbReference type="EMBL" id="QFPP01000090">
    <property type="protein sequence ID" value="PZQ75382.1"/>
    <property type="molecule type" value="Genomic_DNA"/>
</dbReference>
<gene>
    <name evidence="2" type="ORF">DI563_09890</name>
</gene>
<dbReference type="SUPFAM" id="SSF46767">
    <property type="entry name" value="Methylated DNA-protein cysteine methyltransferase, C-terminal domain"/>
    <property type="match status" value="1"/>
</dbReference>
<dbReference type="Proteomes" id="UP000249135">
    <property type="component" value="Unassembled WGS sequence"/>
</dbReference>
<dbReference type="AlphaFoldDB" id="A0A2W5QDE2"/>
<sequence length="125" mass="13367">MRRVSVECRWHGHGAAPPVDGVAGGLPVWRRMVAREGCESPGLTRVSGAPGRPQPSIVTACMRSPGASCWARRRPIDRGRVGRQDPGPRVGQALGANPFAHLVQYHRVLGTKGWRGRFSAPGGDA</sequence>
<comment type="caution">
    <text evidence="2">The sequence shown here is derived from an EMBL/GenBank/DDBJ whole genome shotgun (WGS) entry which is preliminary data.</text>
</comment>
<organism evidence="2 3">
    <name type="scientific">Variovorax paradoxus</name>
    <dbReference type="NCBI Taxonomy" id="34073"/>
    <lineage>
        <taxon>Bacteria</taxon>
        <taxon>Pseudomonadati</taxon>
        <taxon>Pseudomonadota</taxon>
        <taxon>Betaproteobacteria</taxon>
        <taxon>Burkholderiales</taxon>
        <taxon>Comamonadaceae</taxon>
        <taxon>Variovorax</taxon>
    </lineage>
</organism>
<evidence type="ECO:0000256" key="1">
    <source>
        <dbReference type="SAM" id="MobiDB-lite"/>
    </source>
</evidence>
<feature type="region of interest" description="Disordered" evidence="1">
    <location>
        <begin position="73"/>
        <end position="93"/>
    </location>
</feature>
<name>A0A2W5QDE2_VARPD</name>
<feature type="compositionally biased region" description="Basic and acidic residues" evidence="1">
    <location>
        <begin position="74"/>
        <end position="83"/>
    </location>
</feature>
<evidence type="ECO:0000313" key="3">
    <source>
        <dbReference type="Proteomes" id="UP000249135"/>
    </source>
</evidence>